<dbReference type="PANTHER" id="PTHR42915">
    <property type="entry name" value="HYPOTHETICAL 460 KDA PROTEIN IN FEUA-SIGW INTERGENIC REGION [PRECURSOR]"/>
    <property type="match status" value="1"/>
</dbReference>
<reference evidence="4 5" key="1">
    <citation type="submission" date="2016-10" db="EMBL/GenBank/DDBJ databases">
        <authorList>
            <person name="de Groot N.N."/>
        </authorList>
    </citation>
    <scope>NUCLEOTIDE SEQUENCE [LARGE SCALE GENOMIC DNA]</scope>
    <source>
        <strain evidence="4 5">Z108</strain>
    </source>
</reference>
<dbReference type="PIRSF" id="PIRSF016719">
    <property type="entry name" value="UCP016719"/>
    <property type="match status" value="1"/>
</dbReference>
<name>A0A1I3GRH3_SELRU</name>
<dbReference type="EMBL" id="FOQK01000024">
    <property type="protein sequence ID" value="SFI26098.1"/>
    <property type="molecule type" value="Genomic_DNA"/>
</dbReference>
<gene>
    <name evidence="4" type="ORF">SAMN04487861_12436</name>
</gene>
<dbReference type="InterPro" id="IPR008302">
    <property type="entry name" value="NamZ"/>
</dbReference>
<accession>A0A1I3GRH3</accession>
<dbReference type="InterPro" id="IPR048503">
    <property type="entry name" value="NamZ_C"/>
</dbReference>
<keyword evidence="1" id="KW-0732">Signal</keyword>
<evidence type="ECO:0000256" key="1">
    <source>
        <dbReference type="SAM" id="SignalP"/>
    </source>
</evidence>
<feature type="signal peptide" evidence="1">
    <location>
        <begin position="1"/>
        <end position="18"/>
    </location>
</feature>
<dbReference type="AlphaFoldDB" id="A0A1I3GRH3"/>
<organism evidence="4 5">
    <name type="scientific">Selenomonas ruminantium</name>
    <dbReference type="NCBI Taxonomy" id="971"/>
    <lineage>
        <taxon>Bacteria</taxon>
        <taxon>Bacillati</taxon>
        <taxon>Bacillota</taxon>
        <taxon>Negativicutes</taxon>
        <taxon>Selenomonadales</taxon>
        <taxon>Selenomonadaceae</taxon>
        <taxon>Selenomonas</taxon>
    </lineage>
</organism>
<dbReference type="Gene3D" id="3.90.1150.140">
    <property type="match status" value="1"/>
</dbReference>
<dbReference type="PANTHER" id="PTHR42915:SF1">
    <property type="entry name" value="PEPTIDOGLYCAN BETA-N-ACETYLMURAMIDASE NAMZ"/>
    <property type="match status" value="1"/>
</dbReference>
<dbReference type="Pfam" id="PF07075">
    <property type="entry name" value="NamZ_N"/>
    <property type="match status" value="1"/>
</dbReference>
<feature type="domain" description="Peptidoglycan beta-N-acetylmuramidase NamZ C-terminal" evidence="3">
    <location>
        <begin position="243"/>
        <end position="398"/>
    </location>
</feature>
<evidence type="ECO:0000259" key="2">
    <source>
        <dbReference type="Pfam" id="PF07075"/>
    </source>
</evidence>
<dbReference type="GO" id="GO:0033922">
    <property type="term" value="F:peptidoglycan beta-N-acetylmuramidase activity"/>
    <property type="evidence" value="ECO:0007669"/>
    <property type="project" value="InterPro"/>
</dbReference>
<dbReference type="InterPro" id="IPR048502">
    <property type="entry name" value="NamZ_N"/>
</dbReference>
<protein>
    <submittedName>
        <fullName evidence="4">Uncharacterized conserved protein YbbC, DUF1343 family</fullName>
    </submittedName>
</protein>
<dbReference type="Pfam" id="PF20732">
    <property type="entry name" value="NamZ_C"/>
    <property type="match status" value="1"/>
</dbReference>
<sequence length="400" mass="44643">MLFIIVCFLLGQSTLAIGAAVIPGDARSEEYLPLLAGKRVALFCNHTAKIGEEHLLDLLLKDGQQVTALFSPEHGIRGDIPAGDSVDSSTDSKTGIPILSLYNGDTVIPAEKDMSKFDVLVIDIQDVGLRYYTYYITVCDLIEACSIYDKAVILLDRPNPNGHYVEGPLLDMSLRSHVGRLPIPTVHGMTLGELMNMAIGEGWLNLSNKLKFTVIPCLNYNHRTAYTLPVPPSPNLPNMKSIYLYASLCPFEGTTVSVGRGTEHPFQCFGAPELQGKYGYSFTPTSIKAAHSPLREGEVCYGVDFSQENELKLRAKGMDLSYVVEAYKIFHRQGAGEKFFMKFNSKRFGREMVYFDLLMGQTYVREAIMAGKSAQEISAMWQDDVKRFKEQRRPYLLYAE</sequence>
<feature type="domain" description="Peptidoglycan beta-N-acetylmuramidase NamZ N-terminal" evidence="2">
    <location>
        <begin position="40"/>
        <end position="239"/>
    </location>
</feature>
<dbReference type="Proteomes" id="UP000183639">
    <property type="component" value="Unassembled WGS sequence"/>
</dbReference>
<feature type="chain" id="PRO_5039653922" evidence="1">
    <location>
        <begin position="19"/>
        <end position="400"/>
    </location>
</feature>
<proteinExistence type="predicted"/>
<evidence type="ECO:0000259" key="3">
    <source>
        <dbReference type="Pfam" id="PF20732"/>
    </source>
</evidence>
<evidence type="ECO:0000313" key="4">
    <source>
        <dbReference type="EMBL" id="SFI26098.1"/>
    </source>
</evidence>
<evidence type="ECO:0000313" key="5">
    <source>
        <dbReference type="Proteomes" id="UP000183639"/>
    </source>
</evidence>
<dbReference type="Gene3D" id="3.40.50.12170">
    <property type="entry name" value="Uncharacterised protein PF07075, DUF1343"/>
    <property type="match status" value="1"/>
</dbReference>